<accession>A0A1G2PDM4</accession>
<dbReference type="STRING" id="1802335.A3G59_01770"/>
<comment type="caution">
    <text evidence="1">The sequence shown here is derived from an EMBL/GenBank/DDBJ whole genome shotgun (WGS) entry which is preliminary data.</text>
</comment>
<evidence type="ECO:0000313" key="1">
    <source>
        <dbReference type="EMBL" id="OHA45722.1"/>
    </source>
</evidence>
<organism evidence="1 2">
    <name type="scientific">Candidatus Taylorbacteria bacterium RIFCSPLOWO2_12_FULL_47_20</name>
    <dbReference type="NCBI Taxonomy" id="1802335"/>
    <lineage>
        <taxon>Bacteria</taxon>
        <taxon>Candidatus Tayloriibacteriota</taxon>
    </lineage>
</organism>
<proteinExistence type="predicted"/>
<sequence length="115" mass="13024">MIEETRSLANDPAFQAKVKSNDPNLWKSAAEKLSLLPLNRSFRESFPELLYRLVLLDRAKAIQLLQSMYSWTNSRSFDGDLVDGGVFDADGASVYRYEPRYAHSGLGLFLSAEKF</sequence>
<reference evidence="1 2" key="1">
    <citation type="journal article" date="2016" name="Nat. Commun.">
        <title>Thousands of microbial genomes shed light on interconnected biogeochemical processes in an aquifer system.</title>
        <authorList>
            <person name="Anantharaman K."/>
            <person name="Brown C.T."/>
            <person name="Hug L.A."/>
            <person name="Sharon I."/>
            <person name="Castelle C.J."/>
            <person name="Probst A.J."/>
            <person name="Thomas B.C."/>
            <person name="Singh A."/>
            <person name="Wilkins M.J."/>
            <person name="Karaoz U."/>
            <person name="Brodie E.L."/>
            <person name="Williams K.H."/>
            <person name="Hubbard S.S."/>
            <person name="Banfield J.F."/>
        </authorList>
    </citation>
    <scope>NUCLEOTIDE SEQUENCE [LARGE SCALE GENOMIC DNA]</scope>
</reference>
<name>A0A1G2PDM4_9BACT</name>
<evidence type="ECO:0000313" key="2">
    <source>
        <dbReference type="Proteomes" id="UP000176881"/>
    </source>
</evidence>
<protein>
    <submittedName>
        <fullName evidence="1">Uncharacterized protein</fullName>
    </submittedName>
</protein>
<dbReference type="EMBL" id="MHSN01000001">
    <property type="protein sequence ID" value="OHA45722.1"/>
    <property type="molecule type" value="Genomic_DNA"/>
</dbReference>
<gene>
    <name evidence="1" type="ORF">A3G59_01770</name>
</gene>
<dbReference type="AlphaFoldDB" id="A0A1G2PDM4"/>
<dbReference type="Proteomes" id="UP000176881">
    <property type="component" value="Unassembled WGS sequence"/>
</dbReference>